<feature type="transmembrane region" description="Helical" evidence="12">
    <location>
        <begin position="125"/>
        <end position="143"/>
    </location>
</feature>
<keyword evidence="7 12" id="KW-1133">Transmembrane helix</keyword>
<feature type="transmembrane region" description="Helical" evidence="12">
    <location>
        <begin position="193"/>
        <end position="214"/>
    </location>
</feature>
<feature type="transmembrane region" description="Helical" evidence="12">
    <location>
        <begin position="149"/>
        <end position="168"/>
    </location>
</feature>
<feature type="transmembrane region" description="Helical" evidence="12">
    <location>
        <begin position="220"/>
        <end position="240"/>
    </location>
</feature>
<dbReference type="InterPro" id="IPR050475">
    <property type="entry name" value="Prenyltransferase_related"/>
</dbReference>
<comment type="catalytic activity">
    <reaction evidence="12">
        <text>sn-3-O-(geranylgeranyl)glycerol 1-phosphate + (2E,6E,10E)-geranylgeranyl diphosphate = 2,3-bis-O-(geranylgeranyl)-sn-glycerol 1-phosphate + diphosphate</text>
        <dbReference type="Rhea" id="RHEA:18109"/>
        <dbReference type="ChEBI" id="CHEBI:33019"/>
        <dbReference type="ChEBI" id="CHEBI:57677"/>
        <dbReference type="ChEBI" id="CHEBI:58756"/>
        <dbReference type="ChEBI" id="CHEBI:58837"/>
        <dbReference type="EC" id="2.5.1.42"/>
    </reaction>
</comment>
<dbReference type="OrthoDB" id="11851at2157"/>
<dbReference type="GO" id="GO:0005886">
    <property type="term" value="C:plasma membrane"/>
    <property type="evidence" value="ECO:0007669"/>
    <property type="project" value="UniProtKB-SubCell"/>
</dbReference>
<dbReference type="EMBL" id="CP002009">
    <property type="protein sequence ID" value="ADG13918.1"/>
    <property type="molecule type" value="Genomic_DNA"/>
</dbReference>
<dbReference type="Proteomes" id="UP000002061">
    <property type="component" value="Chromosome"/>
</dbReference>
<dbReference type="RefSeq" id="WP_013100663.1">
    <property type="nucleotide sequence ID" value="NC_014122.1"/>
</dbReference>
<dbReference type="KEGG" id="mif:Metin_1268"/>
<comment type="similarity">
    <text evidence="12">Belongs to the UbiA prenyltransferase family. DGGGP synthase subfamily.</text>
</comment>
<dbReference type="HAMAP" id="MF_01286">
    <property type="entry name" value="DGGGP_synth"/>
    <property type="match status" value="1"/>
</dbReference>
<keyword evidence="3 12" id="KW-0444">Lipid biosynthesis</keyword>
<dbReference type="STRING" id="573063.Metin_1268"/>
<dbReference type="PANTHER" id="PTHR42723:SF1">
    <property type="entry name" value="CHLOROPHYLL SYNTHASE, CHLOROPLASTIC"/>
    <property type="match status" value="1"/>
</dbReference>
<keyword evidence="10 12" id="KW-0594">Phospholipid biosynthesis</keyword>
<dbReference type="Gene3D" id="1.20.120.1780">
    <property type="entry name" value="UbiA prenyltransferase"/>
    <property type="match status" value="1"/>
</dbReference>
<dbReference type="GO" id="GO:0047295">
    <property type="term" value="F:geranylgeranylglycerol-phosphate geranylgeranyltransferase activity"/>
    <property type="evidence" value="ECO:0007669"/>
    <property type="project" value="UniProtKB-UniRule"/>
</dbReference>
<dbReference type="UniPathway" id="UPA00940"/>
<keyword evidence="2 12" id="KW-1003">Cell membrane</keyword>
<evidence type="ECO:0000256" key="4">
    <source>
        <dbReference type="ARBA" id="ARBA00022679"/>
    </source>
</evidence>
<dbReference type="HOGENOM" id="CLU_073311_1_1_2"/>
<dbReference type="InterPro" id="IPR000537">
    <property type="entry name" value="UbiA_prenyltransferase"/>
</dbReference>
<feature type="transmembrane region" description="Helical" evidence="12">
    <location>
        <begin position="252"/>
        <end position="268"/>
    </location>
</feature>
<organism evidence="13 14">
    <name type="scientific">Methanocaldococcus infernus (strain DSM 11812 / JCM 15783 / ME)</name>
    <dbReference type="NCBI Taxonomy" id="573063"/>
    <lineage>
        <taxon>Archaea</taxon>
        <taxon>Methanobacteriati</taxon>
        <taxon>Methanobacteriota</taxon>
        <taxon>Methanomada group</taxon>
        <taxon>Methanococci</taxon>
        <taxon>Methanococcales</taxon>
        <taxon>Methanocaldococcaceae</taxon>
        <taxon>Methanocaldococcus</taxon>
    </lineage>
</organism>
<evidence type="ECO:0000256" key="7">
    <source>
        <dbReference type="ARBA" id="ARBA00022989"/>
    </source>
</evidence>
<dbReference type="EC" id="2.5.1.42" evidence="12"/>
<evidence type="ECO:0000256" key="1">
    <source>
        <dbReference type="ARBA" id="ARBA00004651"/>
    </source>
</evidence>
<evidence type="ECO:0000256" key="8">
    <source>
        <dbReference type="ARBA" id="ARBA00023098"/>
    </source>
</evidence>
<comment type="cofactor">
    <cofactor evidence="12">
        <name>Mg(2+)</name>
        <dbReference type="ChEBI" id="CHEBI:18420"/>
    </cofactor>
</comment>
<keyword evidence="5 12" id="KW-0812">Transmembrane</keyword>
<sequence length="269" mass="30233">MHYLELIRFKNCVLAGISGIVGYIISKGSSPTIALLIFLVIFFICGFGNIINDIYDIEIDKINKPHRPLPSGKVSLKEAKILAISFLAVGLLLSIFINFLAFLIAFINSLLLFLYARFFKRFKPIGNVIVSYLTGSTFLFGAVAGKNFYPSFILFLCSFLATWGREIIKDYEDIEGDKKENVVSLPILINKKALYIATFLILLAIILSPLPYILKIFGKFYLLGVLVCDLLLLYLCYKALKNREVSSDIKKVMLVIVLIFLISSVIPSF</sequence>
<accession>D5VTL5</accession>
<dbReference type="AlphaFoldDB" id="D5VTL5"/>
<comment type="function">
    <text evidence="12">Prenyltransferase that catalyzes the transfer of the geranylgeranyl moiety of geranylgeranyl diphosphate (GGPP) to the C2 hydroxyl of (S)-3-O-geranylgeranylglyceryl phosphate (GGGP). This reaction is the second ether-bond-formation step in the biosynthesis of archaeal membrane lipids.</text>
</comment>
<dbReference type="GO" id="GO:0046474">
    <property type="term" value="P:glycerophospholipid biosynthetic process"/>
    <property type="evidence" value="ECO:0007669"/>
    <property type="project" value="UniProtKB-UniRule"/>
</dbReference>
<evidence type="ECO:0000256" key="3">
    <source>
        <dbReference type="ARBA" id="ARBA00022516"/>
    </source>
</evidence>
<dbReference type="CDD" id="cd13961">
    <property type="entry name" value="PT_UbiA_DGGGPS"/>
    <property type="match status" value="1"/>
</dbReference>
<keyword evidence="9 12" id="KW-0472">Membrane</keyword>
<evidence type="ECO:0000313" key="14">
    <source>
        <dbReference type="Proteomes" id="UP000002061"/>
    </source>
</evidence>
<evidence type="ECO:0000256" key="2">
    <source>
        <dbReference type="ARBA" id="ARBA00022475"/>
    </source>
</evidence>
<comment type="subcellular location">
    <subcellularLocation>
        <location evidence="1 12">Cell membrane</location>
        <topology evidence="1 12">Multi-pass membrane protein</topology>
    </subcellularLocation>
</comment>
<keyword evidence="4 12" id="KW-0808">Transferase</keyword>
<feature type="transmembrane region" description="Helical" evidence="12">
    <location>
        <begin position="6"/>
        <end position="25"/>
    </location>
</feature>
<feature type="transmembrane region" description="Helical" evidence="12">
    <location>
        <begin position="81"/>
        <end position="113"/>
    </location>
</feature>
<evidence type="ECO:0000256" key="10">
    <source>
        <dbReference type="ARBA" id="ARBA00023209"/>
    </source>
</evidence>
<dbReference type="GO" id="GO:0000287">
    <property type="term" value="F:magnesium ion binding"/>
    <property type="evidence" value="ECO:0007669"/>
    <property type="project" value="UniProtKB-UniRule"/>
</dbReference>
<dbReference type="InterPro" id="IPR044878">
    <property type="entry name" value="UbiA_sf"/>
</dbReference>
<dbReference type="Gene3D" id="1.10.357.140">
    <property type="entry name" value="UbiA prenyltransferase"/>
    <property type="match status" value="1"/>
</dbReference>
<feature type="transmembrane region" description="Helical" evidence="12">
    <location>
        <begin position="32"/>
        <end position="51"/>
    </location>
</feature>
<evidence type="ECO:0000256" key="11">
    <source>
        <dbReference type="ARBA" id="ARBA00023264"/>
    </source>
</evidence>
<keyword evidence="6 12" id="KW-0460">Magnesium</keyword>
<keyword evidence="11 12" id="KW-1208">Phospholipid metabolism</keyword>
<dbReference type="InterPro" id="IPR023547">
    <property type="entry name" value="DGGGP_synth"/>
</dbReference>
<evidence type="ECO:0000313" key="13">
    <source>
        <dbReference type="EMBL" id="ADG13918.1"/>
    </source>
</evidence>
<dbReference type="GeneID" id="9132288"/>
<proteinExistence type="inferred from homology"/>
<dbReference type="Pfam" id="PF01040">
    <property type="entry name" value="UbiA"/>
    <property type="match status" value="1"/>
</dbReference>
<keyword evidence="14" id="KW-1185">Reference proteome</keyword>
<protein>
    <recommendedName>
        <fullName evidence="12">Digeranylgeranylglyceryl phosphate synthase</fullName>
        <shortName evidence="12">DGGGP synthase</shortName>
        <shortName evidence="12">DGGGPS</shortName>
        <ecNumber evidence="12">2.5.1.42</ecNumber>
    </recommendedName>
    <alternativeName>
        <fullName evidence="12">(S)-2,3-di-O-geranylgeranylglyceryl phosphate synthase</fullName>
    </alternativeName>
    <alternativeName>
        <fullName evidence="12">Geranylgeranylglycerol-phosphate geranylgeranyltransferase</fullName>
    </alternativeName>
</protein>
<evidence type="ECO:0000256" key="5">
    <source>
        <dbReference type="ARBA" id="ARBA00022692"/>
    </source>
</evidence>
<name>D5VTL5_METIM</name>
<evidence type="ECO:0000256" key="12">
    <source>
        <dbReference type="HAMAP-Rule" id="MF_01286"/>
    </source>
</evidence>
<dbReference type="PANTHER" id="PTHR42723">
    <property type="entry name" value="CHLOROPHYLL SYNTHASE"/>
    <property type="match status" value="1"/>
</dbReference>
<dbReference type="eggNOG" id="arCOG00476">
    <property type="taxonomic scope" value="Archaea"/>
</dbReference>
<evidence type="ECO:0000256" key="9">
    <source>
        <dbReference type="ARBA" id="ARBA00023136"/>
    </source>
</evidence>
<comment type="pathway">
    <text evidence="12">Membrane lipid metabolism; glycerophospholipid metabolism.</text>
</comment>
<reference evidence="13" key="1">
    <citation type="submission" date="2010-04" db="EMBL/GenBank/DDBJ databases">
        <title>Complete sequence of Methanocaldococcus infernus ME.</title>
        <authorList>
            <consortium name="US DOE Joint Genome Institute"/>
            <person name="Lucas S."/>
            <person name="Copeland A."/>
            <person name="Lapidus A."/>
            <person name="Cheng J.-F."/>
            <person name="Bruce D."/>
            <person name="Goodwin L."/>
            <person name="Pitluck S."/>
            <person name="Munk A.C."/>
            <person name="Detter J.C."/>
            <person name="Han C."/>
            <person name="Tapia R."/>
            <person name="Land M."/>
            <person name="Hauser L."/>
            <person name="Kyrpides N."/>
            <person name="Mikhailova N."/>
            <person name="Sieprawska-Lupa M."/>
            <person name="Whitman W.B."/>
            <person name="Woyke T."/>
        </authorList>
    </citation>
    <scope>NUCLEOTIDE SEQUENCE [LARGE SCALE GENOMIC DNA]</scope>
    <source>
        <strain evidence="13">ME</strain>
    </source>
</reference>
<keyword evidence="8 12" id="KW-0443">Lipid metabolism</keyword>
<evidence type="ECO:0000256" key="6">
    <source>
        <dbReference type="ARBA" id="ARBA00022842"/>
    </source>
</evidence>
<gene>
    <name evidence="13" type="ordered locus">Metin_1268</name>
</gene>